<reference evidence="1 2" key="1">
    <citation type="submission" date="2018-04" db="EMBL/GenBank/DDBJ databases">
        <title>The genome of golden apple snail Pomacea canaliculata provides insight into stress tolerance and invasive adaptation.</title>
        <authorList>
            <person name="Liu C."/>
            <person name="Liu B."/>
            <person name="Ren Y."/>
            <person name="Zhang Y."/>
            <person name="Wang H."/>
            <person name="Li S."/>
            <person name="Jiang F."/>
            <person name="Yin L."/>
            <person name="Zhang G."/>
            <person name="Qian W."/>
            <person name="Fan W."/>
        </authorList>
    </citation>
    <scope>NUCLEOTIDE SEQUENCE [LARGE SCALE GENOMIC DNA]</scope>
    <source>
        <strain evidence="1">SZHN2017</strain>
        <tissue evidence="1">Muscle</tissue>
    </source>
</reference>
<name>A0A2T7PVM8_POMCA</name>
<dbReference type="AlphaFoldDB" id="A0A2T7PVM8"/>
<dbReference type="EMBL" id="PZQS01000001">
    <property type="protein sequence ID" value="PVD37473.1"/>
    <property type="molecule type" value="Genomic_DNA"/>
</dbReference>
<organism evidence="1 2">
    <name type="scientific">Pomacea canaliculata</name>
    <name type="common">Golden apple snail</name>
    <dbReference type="NCBI Taxonomy" id="400727"/>
    <lineage>
        <taxon>Eukaryota</taxon>
        <taxon>Metazoa</taxon>
        <taxon>Spiralia</taxon>
        <taxon>Lophotrochozoa</taxon>
        <taxon>Mollusca</taxon>
        <taxon>Gastropoda</taxon>
        <taxon>Caenogastropoda</taxon>
        <taxon>Architaenioglossa</taxon>
        <taxon>Ampullarioidea</taxon>
        <taxon>Ampullariidae</taxon>
        <taxon>Pomacea</taxon>
    </lineage>
</organism>
<dbReference type="Proteomes" id="UP000245119">
    <property type="component" value="Linkage Group LG1"/>
</dbReference>
<evidence type="ECO:0000313" key="2">
    <source>
        <dbReference type="Proteomes" id="UP000245119"/>
    </source>
</evidence>
<gene>
    <name evidence="1" type="ORF">C0Q70_00063</name>
</gene>
<protein>
    <submittedName>
        <fullName evidence="1">Uncharacterized protein</fullName>
    </submittedName>
</protein>
<evidence type="ECO:0000313" key="1">
    <source>
        <dbReference type="EMBL" id="PVD37473.1"/>
    </source>
</evidence>
<comment type="caution">
    <text evidence="1">The sequence shown here is derived from an EMBL/GenBank/DDBJ whole genome shotgun (WGS) entry which is preliminary data.</text>
</comment>
<accession>A0A2T7PVM8</accession>
<keyword evidence="2" id="KW-1185">Reference proteome</keyword>
<proteinExistence type="predicted"/>
<sequence>MINGYNTFAADEAVHRGCSIGDLFCVGAAVGRMGEYRVIQLFWKKGARLSQRGFDGATPDEVAKARTMFKEMDDAVKSGRGAVKRAFENLEDQLEE</sequence>